<feature type="domain" description="Glutaredoxin" evidence="1">
    <location>
        <begin position="50"/>
        <end position="114"/>
    </location>
</feature>
<dbReference type="Gene3D" id="3.40.30.10">
    <property type="entry name" value="Glutaredoxin"/>
    <property type="match status" value="1"/>
</dbReference>
<evidence type="ECO:0000313" key="3">
    <source>
        <dbReference type="Proteomes" id="UP001168380"/>
    </source>
</evidence>
<dbReference type="RefSeq" id="WP_302711765.1">
    <property type="nucleotide sequence ID" value="NZ_JAULRT010000035.1"/>
</dbReference>
<organism evidence="2 3">
    <name type="scientific">Gilvimarinus algae</name>
    <dbReference type="NCBI Taxonomy" id="3058037"/>
    <lineage>
        <taxon>Bacteria</taxon>
        <taxon>Pseudomonadati</taxon>
        <taxon>Pseudomonadota</taxon>
        <taxon>Gammaproteobacteria</taxon>
        <taxon>Cellvibrionales</taxon>
        <taxon>Cellvibrionaceae</taxon>
        <taxon>Gilvimarinus</taxon>
    </lineage>
</organism>
<name>A0ABT8TCI9_9GAMM</name>
<reference evidence="2" key="1">
    <citation type="submission" date="2023-07" db="EMBL/GenBank/DDBJ databases">
        <title>Gilvimarinus algae sp. nov., isolated from the surface of Kelp.</title>
        <authorList>
            <person name="Sun Y.Y."/>
            <person name="Gong Y."/>
            <person name="Du Z.J."/>
        </authorList>
    </citation>
    <scope>NUCLEOTIDE SEQUENCE</scope>
    <source>
        <strain evidence="2">SDUM040014</strain>
    </source>
</reference>
<accession>A0ABT8TCI9</accession>
<evidence type="ECO:0000313" key="2">
    <source>
        <dbReference type="EMBL" id="MDO3381630.1"/>
    </source>
</evidence>
<dbReference type="Proteomes" id="UP001168380">
    <property type="component" value="Unassembled WGS sequence"/>
</dbReference>
<comment type="caution">
    <text evidence="2">The sequence shown here is derived from an EMBL/GenBank/DDBJ whole genome shotgun (WGS) entry which is preliminary data.</text>
</comment>
<sequence>MRHLIFIGLILFAGYMAFDKYQNGDSPSVNINDFSFTESSNNPDVSRGFVTIYGHDNCPVTTRTIEALRKANIDYDYRDITNQSVKTSMIASMRHQNMKTRSIGLPVVDIDGRFYIRPDMSTIKARL</sequence>
<evidence type="ECO:0000259" key="1">
    <source>
        <dbReference type="Pfam" id="PF00462"/>
    </source>
</evidence>
<proteinExistence type="predicted"/>
<keyword evidence="3" id="KW-1185">Reference proteome</keyword>
<protein>
    <submittedName>
        <fullName evidence="2">Glutaredoxin domain-containing protein</fullName>
    </submittedName>
</protein>
<gene>
    <name evidence="2" type="ORF">QWI16_05545</name>
</gene>
<dbReference type="EMBL" id="JAULRT010000035">
    <property type="protein sequence ID" value="MDO3381630.1"/>
    <property type="molecule type" value="Genomic_DNA"/>
</dbReference>
<dbReference type="InterPro" id="IPR002109">
    <property type="entry name" value="Glutaredoxin"/>
</dbReference>
<dbReference type="InterPro" id="IPR036249">
    <property type="entry name" value="Thioredoxin-like_sf"/>
</dbReference>
<dbReference type="Pfam" id="PF00462">
    <property type="entry name" value="Glutaredoxin"/>
    <property type="match status" value="1"/>
</dbReference>
<dbReference type="SUPFAM" id="SSF52833">
    <property type="entry name" value="Thioredoxin-like"/>
    <property type="match status" value="1"/>
</dbReference>